<dbReference type="PROSITE" id="PS00028">
    <property type="entry name" value="ZINC_FINGER_C2H2_1"/>
    <property type="match status" value="1"/>
</dbReference>
<dbReference type="AlphaFoldDB" id="A0A9P4P4Q8"/>
<evidence type="ECO:0000256" key="1">
    <source>
        <dbReference type="PROSITE-ProRule" id="PRU00042"/>
    </source>
</evidence>
<dbReference type="Proteomes" id="UP000799764">
    <property type="component" value="Unassembled WGS sequence"/>
</dbReference>
<organism evidence="4 5">
    <name type="scientific">Karstenula rhodostoma CBS 690.94</name>
    <dbReference type="NCBI Taxonomy" id="1392251"/>
    <lineage>
        <taxon>Eukaryota</taxon>
        <taxon>Fungi</taxon>
        <taxon>Dikarya</taxon>
        <taxon>Ascomycota</taxon>
        <taxon>Pezizomycotina</taxon>
        <taxon>Dothideomycetes</taxon>
        <taxon>Pleosporomycetidae</taxon>
        <taxon>Pleosporales</taxon>
        <taxon>Massarineae</taxon>
        <taxon>Didymosphaeriaceae</taxon>
        <taxon>Karstenula</taxon>
    </lineage>
</organism>
<dbReference type="EMBL" id="MU001516">
    <property type="protein sequence ID" value="KAF2437325.1"/>
    <property type="molecule type" value="Genomic_DNA"/>
</dbReference>
<comment type="caution">
    <text evidence="4">The sequence shown here is derived from an EMBL/GenBank/DDBJ whole genome shotgun (WGS) entry which is preliminary data.</text>
</comment>
<proteinExistence type="predicted"/>
<keyword evidence="1" id="KW-0479">Metal-binding</keyword>
<protein>
    <recommendedName>
        <fullName evidence="3">C2H2-type domain-containing protein</fullName>
    </recommendedName>
</protein>
<keyword evidence="1" id="KW-0863">Zinc-finger</keyword>
<keyword evidence="1" id="KW-0862">Zinc</keyword>
<gene>
    <name evidence="4" type="ORF">P171DRAFT_478020</name>
</gene>
<feature type="region of interest" description="Disordered" evidence="2">
    <location>
        <begin position="152"/>
        <end position="217"/>
    </location>
</feature>
<feature type="region of interest" description="Disordered" evidence="2">
    <location>
        <begin position="284"/>
        <end position="309"/>
    </location>
</feature>
<feature type="domain" description="C2H2-type" evidence="3">
    <location>
        <begin position="264"/>
        <end position="287"/>
    </location>
</feature>
<accession>A0A9P4P4Q8</accession>
<evidence type="ECO:0000259" key="3">
    <source>
        <dbReference type="PROSITE" id="PS50157"/>
    </source>
</evidence>
<evidence type="ECO:0000313" key="5">
    <source>
        <dbReference type="Proteomes" id="UP000799764"/>
    </source>
</evidence>
<dbReference type="PROSITE" id="PS50157">
    <property type="entry name" value="ZINC_FINGER_C2H2_2"/>
    <property type="match status" value="1"/>
</dbReference>
<name>A0A9P4P4Q8_9PLEO</name>
<evidence type="ECO:0000256" key="2">
    <source>
        <dbReference type="SAM" id="MobiDB-lite"/>
    </source>
</evidence>
<reference evidence="4" key="1">
    <citation type="journal article" date="2020" name="Stud. Mycol.">
        <title>101 Dothideomycetes genomes: a test case for predicting lifestyles and emergence of pathogens.</title>
        <authorList>
            <person name="Haridas S."/>
            <person name="Albert R."/>
            <person name="Binder M."/>
            <person name="Bloem J."/>
            <person name="Labutti K."/>
            <person name="Salamov A."/>
            <person name="Andreopoulos B."/>
            <person name="Baker S."/>
            <person name="Barry K."/>
            <person name="Bills G."/>
            <person name="Bluhm B."/>
            <person name="Cannon C."/>
            <person name="Castanera R."/>
            <person name="Culley D."/>
            <person name="Daum C."/>
            <person name="Ezra D."/>
            <person name="Gonzalez J."/>
            <person name="Henrissat B."/>
            <person name="Kuo A."/>
            <person name="Liang C."/>
            <person name="Lipzen A."/>
            <person name="Lutzoni F."/>
            <person name="Magnuson J."/>
            <person name="Mondo S."/>
            <person name="Nolan M."/>
            <person name="Ohm R."/>
            <person name="Pangilinan J."/>
            <person name="Park H.-J."/>
            <person name="Ramirez L."/>
            <person name="Alfaro M."/>
            <person name="Sun H."/>
            <person name="Tritt A."/>
            <person name="Yoshinaga Y."/>
            <person name="Zwiers L.-H."/>
            <person name="Turgeon B."/>
            <person name="Goodwin S."/>
            <person name="Spatafora J."/>
            <person name="Crous P."/>
            <person name="Grigoriev I."/>
        </authorList>
    </citation>
    <scope>NUCLEOTIDE SEQUENCE</scope>
    <source>
        <strain evidence="4">CBS 690.94</strain>
    </source>
</reference>
<dbReference type="Gene3D" id="3.30.160.60">
    <property type="entry name" value="Classic Zinc Finger"/>
    <property type="match status" value="1"/>
</dbReference>
<sequence length="309" mass="34858">MANEDWYRQNSLDQRQSETWDGSASAFSTTYDVPRSGEQAWPVDFQGLDSYCAIGVIQDRLAHGLPVTMAMAGPVPDQEAYLPTDFYHGIHGDQYLSRQRRYNTGQYAARTVSMPGRLHGTFESSPIPFVPRIKEEERFYDGSSYRLKSADTCTSYEHKDDTDSSWSDQSDRGSESIPVSRAMQAPSHPAANRAPPVSDHTYFDSSRRMSARSGPGVDDFAQPKAGYTLQCACGLIMKGAHAKGNLARHQRSRGCTAYAESRRCQCPECPQVFWRSDALLNHRRKKHEAPPCRPNRLRRYKGPRIDRLP</sequence>
<dbReference type="OrthoDB" id="6365676at2759"/>
<dbReference type="InterPro" id="IPR013087">
    <property type="entry name" value="Znf_C2H2_type"/>
</dbReference>
<evidence type="ECO:0000313" key="4">
    <source>
        <dbReference type="EMBL" id="KAF2437325.1"/>
    </source>
</evidence>
<dbReference type="GO" id="GO:0008270">
    <property type="term" value="F:zinc ion binding"/>
    <property type="evidence" value="ECO:0007669"/>
    <property type="project" value="UniProtKB-KW"/>
</dbReference>
<keyword evidence="5" id="KW-1185">Reference proteome</keyword>